<dbReference type="Pfam" id="PF00722">
    <property type="entry name" value="Glyco_hydro_16"/>
    <property type="match status" value="1"/>
</dbReference>
<dbReference type="RefSeq" id="WP_261952946.1">
    <property type="nucleotide sequence ID" value="NZ_JAZBJP010000001.1"/>
</dbReference>
<accession>A0ABU7NID9</accession>
<name>A0ABU7NID9_9ACTN</name>
<dbReference type="InterPro" id="IPR000757">
    <property type="entry name" value="Beta-glucanase-like"/>
</dbReference>
<comment type="caution">
    <text evidence="4">The sequence shown here is derived from an EMBL/GenBank/DDBJ whole genome shotgun (WGS) entry which is preliminary data.</text>
</comment>
<dbReference type="EMBL" id="JAZBJP010000001">
    <property type="protein sequence ID" value="MEE4418632.1"/>
    <property type="molecule type" value="Genomic_DNA"/>
</dbReference>
<evidence type="ECO:0000259" key="3">
    <source>
        <dbReference type="PROSITE" id="PS51762"/>
    </source>
</evidence>
<gene>
    <name evidence="4" type="ORF">V2J85_04605</name>
</gene>
<evidence type="ECO:0000313" key="4">
    <source>
        <dbReference type="EMBL" id="MEE4418632.1"/>
    </source>
</evidence>
<protein>
    <submittedName>
        <fullName evidence="4">Glycoside hydrolase family 16 protein</fullName>
    </submittedName>
</protein>
<dbReference type="PANTHER" id="PTHR10963">
    <property type="entry name" value="GLYCOSYL HYDROLASE-RELATED"/>
    <property type="match status" value="1"/>
</dbReference>
<dbReference type="Gene3D" id="2.60.120.200">
    <property type="match status" value="1"/>
</dbReference>
<comment type="similarity">
    <text evidence="1">Belongs to the glycosyl hydrolase 16 family.</text>
</comment>
<feature type="signal peptide" evidence="2">
    <location>
        <begin position="1"/>
        <end position="24"/>
    </location>
</feature>
<dbReference type="InterPro" id="IPR050546">
    <property type="entry name" value="Glycosyl_Hydrlase_16"/>
</dbReference>
<keyword evidence="5" id="KW-1185">Reference proteome</keyword>
<dbReference type="Proteomes" id="UP001307760">
    <property type="component" value="Unassembled WGS sequence"/>
</dbReference>
<evidence type="ECO:0000313" key="5">
    <source>
        <dbReference type="Proteomes" id="UP001307760"/>
    </source>
</evidence>
<feature type="domain" description="GH16" evidence="3">
    <location>
        <begin position="31"/>
        <end position="276"/>
    </location>
</feature>
<dbReference type="PROSITE" id="PS51257">
    <property type="entry name" value="PROKAR_LIPOPROTEIN"/>
    <property type="match status" value="1"/>
</dbReference>
<reference evidence="4 5" key="1">
    <citation type="submission" date="2023-12" db="EMBL/GenBank/DDBJ databases">
        <title>30 novel species of actinomycetes from the DSMZ collection.</title>
        <authorList>
            <person name="Nouioui I."/>
        </authorList>
    </citation>
    <scope>NUCLEOTIDE SEQUENCE [LARGE SCALE GENOMIC DNA]</scope>
    <source>
        <strain evidence="4 5">DSM 41528</strain>
    </source>
</reference>
<organism evidence="4 5">
    <name type="scientific">Streptomyces bugieae</name>
    <dbReference type="NCBI Taxonomy" id="3098223"/>
    <lineage>
        <taxon>Bacteria</taxon>
        <taxon>Bacillati</taxon>
        <taxon>Actinomycetota</taxon>
        <taxon>Actinomycetes</taxon>
        <taxon>Kitasatosporales</taxon>
        <taxon>Streptomycetaceae</taxon>
        <taxon>Streptomyces</taxon>
    </lineage>
</organism>
<evidence type="ECO:0000256" key="2">
    <source>
        <dbReference type="SAM" id="SignalP"/>
    </source>
</evidence>
<dbReference type="CDD" id="cd08023">
    <property type="entry name" value="GH16_laminarinase_like"/>
    <property type="match status" value="1"/>
</dbReference>
<feature type="chain" id="PRO_5046434246" evidence="2">
    <location>
        <begin position="25"/>
        <end position="276"/>
    </location>
</feature>
<sequence>MGSSRVVRAAASLFLAVAVTAGCAHDGGSRVPPPTPPVPGPWHTVFADDFHGDRLNPARWTTCYDWNQGGCTNRGNDELEWYRPGQVSVGGGRLTLTARRRATRGTDGRDYPWTSGMVSTGRSSWNARPRAVFTYGYFEASVRIPGQGGMLPAFWLMPASRFTPPEIDIAEVLEMPRWIDMTVHWRGPDGGERSTAGSFGPVDFPAGHHVFALNWERDALTWYIDGEPRFRVTDPAKIPHVPMELLFTLAVGYPELPPPDVHTARMSVDWVRVWQH</sequence>
<evidence type="ECO:0000256" key="1">
    <source>
        <dbReference type="ARBA" id="ARBA00006865"/>
    </source>
</evidence>
<dbReference type="InterPro" id="IPR013320">
    <property type="entry name" value="ConA-like_dom_sf"/>
</dbReference>
<keyword evidence="2" id="KW-0732">Signal</keyword>
<keyword evidence="4" id="KW-0378">Hydrolase</keyword>
<dbReference type="PANTHER" id="PTHR10963:SF55">
    <property type="entry name" value="GLYCOSIDE HYDROLASE FAMILY 16 PROTEIN"/>
    <property type="match status" value="1"/>
</dbReference>
<dbReference type="SUPFAM" id="SSF49899">
    <property type="entry name" value="Concanavalin A-like lectins/glucanases"/>
    <property type="match status" value="1"/>
</dbReference>
<dbReference type="PROSITE" id="PS51762">
    <property type="entry name" value="GH16_2"/>
    <property type="match status" value="1"/>
</dbReference>
<proteinExistence type="inferred from homology"/>
<dbReference type="GO" id="GO:0016787">
    <property type="term" value="F:hydrolase activity"/>
    <property type="evidence" value="ECO:0007669"/>
    <property type="project" value="UniProtKB-KW"/>
</dbReference>